<sequence>MSLNVALFGIGLDTYWPQFSGLEQRLTGYLQQIDQRLTKLNATVINGGLIDSVAKADIFATHLQSQPVDAIVLYISTYALSSTVLQLVQKINKPVIILALQPELGLPYGKIRDMADRGERTGEWLAHCQACSVRHLLGGYVICDGRRKTDA</sequence>
<evidence type="ECO:0000256" key="1">
    <source>
        <dbReference type="ARBA" id="ARBA00023235"/>
    </source>
</evidence>
<dbReference type="GO" id="GO:0016861">
    <property type="term" value="F:intramolecular oxidoreductase activity, interconverting aldoses and ketoses"/>
    <property type="evidence" value="ECO:0007669"/>
    <property type="project" value="InterPro"/>
</dbReference>
<protein>
    <recommendedName>
        <fullName evidence="5">L-fucose isomerase and related proteins</fullName>
    </recommendedName>
</protein>
<accession>A0A381C380</accession>
<keyword evidence="2" id="KW-0119">Carbohydrate metabolism</keyword>
<dbReference type="GO" id="GO:0005737">
    <property type="term" value="C:cytoplasm"/>
    <property type="evidence" value="ECO:0007669"/>
    <property type="project" value="InterPro"/>
</dbReference>
<dbReference type="AlphaFoldDB" id="A0A381C380"/>
<dbReference type="GO" id="GO:0005996">
    <property type="term" value="P:monosaccharide metabolic process"/>
    <property type="evidence" value="ECO:0007669"/>
    <property type="project" value="InterPro"/>
</dbReference>
<name>A0A381C380_9ENTR</name>
<keyword evidence="1" id="KW-0413">Isomerase</keyword>
<evidence type="ECO:0008006" key="5">
    <source>
        <dbReference type="Google" id="ProtNLM"/>
    </source>
</evidence>
<dbReference type="Proteomes" id="UP000255528">
    <property type="component" value="Unassembled WGS sequence"/>
</dbReference>
<gene>
    <name evidence="3" type="ORF">NCTC12119_00219</name>
</gene>
<dbReference type="InterPro" id="IPR009015">
    <property type="entry name" value="Fucose_isomerase_N/cen_sf"/>
</dbReference>
<evidence type="ECO:0000313" key="4">
    <source>
        <dbReference type="Proteomes" id="UP000255528"/>
    </source>
</evidence>
<reference evidence="3 4" key="1">
    <citation type="submission" date="2018-06" db="EMBL/GenBank/DDBJ databases">
        <authorList>
            <consortium name="Pathogen Informatics"/>
            <person name="Doyle S."/>
        </authorList>
    </citation>
    <scope>NUCLEOTIDE SEQUENCE [LARGE SCALE GENOMIC DNA]</scope>
    <source>
        <strain evidence="3 4">NCTC12119</strain>
    </source>
</reference>
<proteinExistence type="predicted"/>
<evidence type="ECO:0000313" key="3">
    <source>
        <dbReference type="EMBL" id="SUW61819.1"/>
    </source>
</evidence>
<organism evidence="3 4">
    <name type="scientific">Buttiauxella agrestis</name>
    <dbReference type="NCBI Taxonomy" id="82977"/>
    <lineage>
        <taxon>Bacteria</taxon>
        <taxon>Pseudomonadati</taxon>
        <taxon>Pseudomonadota</taxon>
        <taxon>Gammaproteobacteria</taxon>
        <taxon>Enterobacterales</taxon>
        <taxon>Enterobacteriaceae</taxon>
        <taxon>Buttiauxella</taxon>
    </lineage>
</organism>
<dbReference type="SUPFAM" id="SSF53743">
    <property type="entry name" value="FucI/AraA N-terminal and middle domains"/>
    <property type="match status" value="1"/>
</dbReference>
<evidence type="ECO:0000256" key="2">
    <source>
        <dbReference type="ARBA" id="ARBA00023277"/>
    </source>
</evidence>
<dbReference type="EMBL" id="UIGI01000001">
    <property type="protein sequence ID" value="SUW61819.1"/>
    <property type="molecule type" value="Genomic_DNA"/>
</dbReference>